<proteinExistence type="predicted"/>
<name>A0A833R3F2_9POAL</name>
<dbReference type="Pfam" id="PF10536">
    <property type="entry name" value="PMD"/>
    <property type="match status" value="1"/>
</dbReference>
<reference evidence="3" key="1">
    <citation type="submission" date="2020-01" db="EMBL/GenBank/DDBJ databases">
        <title>Genome sequence of Kobresia littledalei, the first chromosome-level genome in the family Cyperaceae.</title>
        <authorList>
            <person name="Qu G."/>
        </authorList>
    </citation>
    <scope>NUCLEOTIDE SEQUENCE</scope>
    <source>
        <strain evidence="3">C.B.Clarke</strain>
        <tissue evidence="3">Leaf</tissue>
    </source>
</reference>
<protein>
    <submittedName>
        <fullName evidence="3">Serine/threonine-protein phosphatase 7 long form</fullName>
    </submittedName>
</protein>
<dbReference type="AlphaFoldDB" id="A0A833R3F2"/>
<evidence type="ECO:0000313" key="4">
    <source>
        <dbReference type="Proteomes" id="UP000623129"/>
    </source>
</evidence>
<dbReference type="Proteomes" id="UP000623129">
    <property type="component" value="Unassembled WGS sequence"/>
</dbReference>
<dbReference type="EMBL" id="SWLB01000011">
    <property type="protein sequence ID" value="KAF3332432.1"/>
    <property type="molecule type" value="Genomic_DNA"/>
</dbReference>
<accession>A0A833R3F2</accession>
<feature type="region of interest" description="Disordered" evidence="1">
    <location>
        <begin position="1"/>
        <end position="46"/>
    </location>
</feature>
<evidence type="ECO:0000259" key="2">
    <source>
        <dbReference type="Pfam" id="PF10536"/>
    </source>
</evidence>
<evidence type="ECO:0000256" key="1">
    <source>
        <dbReference type="SAM" id="MobiDB-lite"/>
    </source>
</evidence>
<feature type="compositionally biased region" description="Polar residues" evidence="1">
    <location>
        <begin position="9"/>
        <end position="20"/>
    </location>
</feature>
<dbReference type="InterPro" id="IPR019557">
    <property type="entry name" value="AminoTfrase-like_pln_mobile"/>
</dbReference>
<dbReference type="PANTHER" id="PTHR46033:SF8">
    <property type="entry name" value="PROTEIN MAINTENANCE OF MERISTEMS-LIKE"/>
    <property type="match status" value="1"/>
</dbReference>
<keyword evidence="4" id="KW-1185">Reference proteome</keyword>
<feature type="region of interest" description="Disordered" evidence="1">
    <location>
        <begin position="540"/>
        <end position="566"/>
    </location>
</feature>
<dbReference type="PANTHER" id="PTHR46033">
    <property type="entry name" value="PROTEIN MAIN-LIKE 2"/>
    <property type="match status" value="1"/>
</dbReference>
<dbReference type="GO" id="GO:0010073">
    <property type="term" value="P:meristem maintenance"/>
    <property type="evidence" value="ECO:0007669"/>
    <property type="project" value="InterPro"/>
</dbReference>
<sequence length="566" mass="64368">MKNARGVQDSGQGKPKSTISGVKRPREPTHAPPVAAAPSGDPTDPSLLELQADHRSKIVIEGEFLDPLTTREHMVALPWDDRYEQYVIRAGLYGVHQIGHIPTDHALVSALVERWRQETHSFHFPVGEMTITLQDVAVLLGLRVDGEALCVSTNRDWSDVVESLLGKRVDKTTFRPKSKVAINISWLRNNFSECAPAADSVTVKQFARAYCLMLVGSLLFTDHSGDSISAIYLPLFANFDRAGRYSWASGVLAYLYKELCLATKSKRKQFGGSILLLQLWSWERLPMGRPKNRRNFEEPQLGGEDLIRRPPLGYGWSNYHTFAGHVTCRVQDSYRLEIDALNDGKVVWLPYENKMHLLPPICLESPHLWRTTAPLIHFWIVEMYNPGRVARQFGRYQQIPPVLHDTVASLHKLINGTGKNWPEVHRKYLLSWRNREDKCLIDQRPYDPSEHEQYMRWFSGASILYLQSPGGVPNTYSSAKSIRQIATSIVERYREVTDEETRAFARGLLHLCKEAVKDLLEPIDDDIFAFFDNRRIQQQIVRPVHGDDPGPSSRPSRMRAEGPATT</sequence>
<evidence type="ECO:0000313" key="3">
    <source>
        <dbReference type="EMBL" id="KAF3332432.1"/>
    </source>
</evidence>
<comment type="caution">
    <text evidence="3">The sequence shown here is derived from an EMBL/GenBank/DDBJ whole genome shotgun (WGS) entry which is preliminary data.</text>
</comment>
<gene>
    <name evidence="3" type="ORF">FCM35_KLT02009</name>
</gene>
<dbReference type="OrthoDB" id="593744at2759"/>
<feature type="domain" description="Aminotransferase-like plant mobile" evidence="2">
    <location>
        <begin position="91"/>
        <end position="458"/>
    </location>
</feature>
<dbReference type="InterPro" id="IPR044824">
    <property type="entry name" value="MAIN-like"/>
</dbReference>
<organism evidence="3 4">
    <name type="scientific">Carex littledalei</name>
    <dbReference type="NCBI Taxonomy" id="544730"/>
    <lineage>
        <taxon>Eukaryota</taxon>
        <taxon>Viridiplantae</taxon>
        <taxon>Streptophyta</taxon>
        <taxon>Embryophyta</taxon>
        <taxon>Tracheophyta</taxon>
        <taxon>Spermatophyta</taxon>
        <taxon>Magnoliopsida</taxon>
        <taxon>Liliopsida</taxon>
        <taxon>Poales</taxon>
        <taxon>Cyperaceae</taxon>
        <taxon>Cyperoideae</taxon>
        <taxon>Cariceae</taxon>
        <taxon>Carex</taxon>
        <taxon>Carex subgen. Euthyceras</taxon>
    </lineage>
</organism>